<keyword evidence="2" id="KW-1185">Reference proteome</keyword>
<organism evidence="1 2">
    <name type="scientific">Dermacentor silvarum</name>
    <name type="common">Tick</name>
    <dbReference type="NCBI Taxonomy" id="543639"/>
    <lineage>
        <taxon>Eukaryota</taxon>
        <taxon>Metazoa</taxon>
        <taxon>Ecdysozoa</taxon>
        <taxon>Arthropoda</taxon>
        <taxon>Chelicerata</taxon>
        <taxon>Arachnida</taxon>
        <taxon>Acari</taxon>
        <taxon>Parasitiformes</taxon>
        <taxon>Ixodida</taxon>
        <taxon>Ixodoidea</taxon>
        <taxon>Ixodidae</taxon>
        <taxon>Rhipicephalinae</taxon>
        <taxon>Dermacentor</taxon>
    </lineage>
</organism>
<gene>
    <name evidence="1" type="ORF">HPB49_011224</name>
</gene>
<evidence type="ECO:0000313" key="2">
    <source>
        <dbReference type="Proteomes" id="UP000821865"/>
    </source>
</evidence>
<sequence length="459" mass="49647">MDYQVSVVDIDPEDITPDQGWQIATSRRAVAQNRPTQPPTTVVGPLSTDPGPDPVTVLGAAQGVDRGPGAVIGHVPVVRHAGPPLDLHQGATPDPLPAPVTDPARAPVPGPAPAQPGPPINERRALRRHHRQATPEKISEAPSLGRTSSEEEETLHHRSVRAATPATDNTANADTPSPLEPVDAANDDGESAPKKRAVVREHPALKPELDDIKSVLSSIKTSLRFLGESMALVQSTLAAHGKQYHASQIYSSKIATLRHPAKPLPCRLRSGQNDKTLTQSLSISKKGYMASTKQDFSVTKKPNILNQMPERPVTQKGSEQPVPPVVSDAKLHRYHSDGRAVSSGIRKLKSVVVKHEKRVKELESRLESSKEDTSLDRPNTPRTPPPGDQKQSYNNHEQSATGEGHPLRKSETTSSLYCPTTKPIPTTYTFKPNPPPRSLPCKALQDGAKKYNVPYGDHC</sequence>
<comment type="caution">
    <text evidence="1">The sequence shown here is derived from an EMBL/GenBank/DDBJ whole genome shotgun (WGS) entry which is preliminary data.</text>
</comment>
<reference evidence="1" key="1">
    <citation type="submission" date="2020-05" db="EMBL/GenBank/DDBJ databases">
        <title>Large-scale comparative analyses of tick genomes elucidate their genetic diversity and vector capacities.</title>
        <authorList>
            <person name="Jia N."/>
            <person name="Wang J."/>
            <person name="Shi W."/>
            <person name="Du L."/>
            <person name="Sun Y."/>
            <person name="Zhan W."/>
            <person name="Jiang J."/>
            <person name="Wang Q."/>
            <person name="Zhang B."/>
            <person name="Ji P."/>
            <person name="Sakyi L.B."/>
            <person name="Cui X."/>
            <person name="Yuan T."/>
            <person name="Jiang B."/>
            <person name="Yang W."/>
            <person name="Lam T.T.-Y."/>
            <person name="Chang Q."/>
            <person name="Ding S."/>
            <person name="Wang X."/>
            <person name="Zhu J."/>
            <person name="Ruan X."/>
            <person name="Zhao L."/>
            <person name="Wei J."/>
            <person name="Que T."/>
            <person name="Du C."/>
            <person name="Cheng J."/>
            <person name="Dai P."/>
            <person name="Han X."/>
            <person name="Huang E."/>
            <person name="Gao Y."/>
            <person name="Liu J."/>
            <person name="Shao H."/>
            <person name="Ye R."/>
            <person name="Li L."/>
            <person name="Wei W."/>
            <person name="Wang X."/>
            <person name="Wang C."/>
            <person name="Yang T."/>
            <person name="Huo Q."/>
            <person name="Li W."/>
            <person name="Guo W."/>
            <person name="Chen H."/>
            <person name="Zhou L."/>
            <person name="Ni X."/>
            <person name="Tian J."/>
            <person name="Zhou Y."/>
            <person name="Sheng Y."/>
            <person name="Liu T."/>
            <person name="Pan Y."/>
            <person name="Xia L."/>
            <person name="Li J."/>
            <person name="Zhao F."/>
            <person name="Cao W."/>
        </authorList>
    </citation>
    <scope>NUCLEOTIDE SEQUENCE</scope>
    <source>
        <strain evidence="1">Dsil-2018</strain>
    </source>
</reference>
<dbReference type="Proteomes" id="UP000821865">
    <property type="component" value="Chromosome 9"/>
</dbReference>
<name>A0ACB8C357_DERSI</name>
<protein>
    <submittedName>
        <fullName evidence="1">Uncharacterized protein</fullName>
    </submittedName>
</protein>
<evidence type="ECO:0000313" key="1">
    <source>
        <dbReference type="EMBL" id="KAH7933292.1"/>
    </source>
</evidence>
<dbReference type="EMBL" id="CM023478">
    <property type="protein sequence ID" value="KAH7933292.1"/>
    <property type="molecule type" value="Genomic_DNA"/>
</dbReference>
<proteinExistence type="predicted"/>
<accession>A0ACB8C357</accession>